<evidence type="ECO:0000259" key="18">
    <source>
        <dbReference type="Pfam" id="PF16209"/>
    </source>
</evidence>
<feature type="compositionally biased region" description="Low complexity" evidence="17">
    <location>
        <begin position="9"/>
        <end position="19"/>
    </location>
</feature>
<feature type="binding site" evidence="14">
    <location>
        <position position="856"/>
    </location>
    <ligand>
        <name>ATP</name>
        <dbReference type="ChEBI" id="CHEBI:30616"/>
    </ligand>
</feature>
<dbReference type="FunFam" id="3.40.50.1000:FF:000023">
    <property type="entry name" value="Phospholipid-transporting ATPase"/>
    <property type="match status" value="1"/>
</dbReference>
<evidence type="ECO:0000256" key="8">
    <source>
        <dbReference type="ARBA" id="ARBA00022842"/>
    </source>
</evidence>
<comment type="subcellular location">
    <subcellularLocation>
        <location evidence="1">Endomembrane system</location>
        <topology evidence="1">Multi-pass membrane protein</topology>
    </subcellularLocation>
    <subcellularLocation>
        <location evidence="16">Membrane</location>
        <topology evidence="16">Multi-pass membrane protein</topology>
    </subcellularLocation>
</comment>
<feature type="binding site" evidence="15">
    <location>
        <position position="856"/>
    </location>
    <ligand>
        <name>Mg(2+)</name>
        <dbReference type="ChEBI" id="CHEBI:18420"/>
    </ligand>
</feature>
<dbReference type="SUPFAM" id="SSF56784">
    <property type="entry name" value="HAD-like"/>
    <property type="match status" value="1"/>
</dbReference>
<dbReference type="InterPro" id="IPR001757">
    <property type="entry name" value="P_typ_ATPase"/>
</dbReference>
<dbReference type="InterPro" id="IPR032631">
    <property type="entry name" value="P-type_ATPase_N"/>
</dbReference>
<feature type="binding site" evidence="14">
    <location>
        <position position="715"/>
    </location>
    <ligand>
        <name>ATP</name>
        <dbReference type="ChEBI" id="CHEBI:30616"/>
    </ligand>
</feature>
<dbReference type="FunFam" id="3.40.1110.10:FF:000029">
    <property type="entry name" value="Phospholipid-transporting ATPase"/>
    <property type="match status" value="1"/>
</dbReference>
<comment type="caution">
    <text evidence="20">The sequence shown here is derived from an EMBL/GenBank/DDBJ whole genome shotgun (WGS) entry which is preliminary data.</text>
</comment>
<feature type="binding site" evidence="14">
    <location>
        <position position="855"/>
    </location>
    <ligand>
        <name>ATP</name>
        <dbReference type="ChEBI" id="CHEBI:30616"/>
    </ligand>
</feature>
<feature type="transmembrane region" description="Helical" evidence="16">
    <location>
        <begin position="1090"/>
        <end position="1115"/>
    </location>
</feature>
<dbReference type="SUPFAM" id="SSF81660">
    <property type="entry name" value="Metal cation-transporting ATPase, ATP-binding domain N"/>
    <property type="match status" value="1"/>
</dbReference>
<dbReference type="FunFam" id="2.70.150.10:FF:000037">
    <property type="entry name" value="Phospholipid-transporting ATPase"/>
    <property type="match status" value="1"/>
</dbReference>
<dbReference type="InterPro" id="IPR008250">
    <property type="entry name" value="ATPase_P-typ_transduc_dom_A_sf"/>
</dbReference>
<dbReference type="NCBIfam" id="TIGR01652">
    <property type="entry name" value="ATPase-Plipid"/>
    <property type="match status" value="1"/>
</dbReference>
<gene>
    <name evidence="20" type="ORF">F3Y22_tig00002237pilonHSYRG00292</name>
</gene>
<dbReference type="FunFam" id="3.40.50.1000:FF:000001">
    <property type="entry name" value="Phospholipid-transporting ATPase IC"/>
    <property type="match status" value="1"/>
</dbReference>
<comment type="similarity">
    <text evidence="2 16">Belongs to the cation transport ATPase (P-type) (TC 3.A.3) family. Type IV subfamily.</text>
</comment>
<evidence type="ECO:0000256" key="11">
    <source>
        <dbReference type="ARBA" id="ARBA00023136"/>
    </source>
</evidence>
<evidence type="ECO:0000256" key="5">
    <source>
        <dbReference type="ARBA" id="ARBA00022723"/>
    </source>
</evidence>
<comment type="catalytic activity">
    <reaction evidence="12 16">
        <text>ATP + H2O + phospholipidSide 1 = ADP + phosphate + phospholipidSide 2.</text>
        <dbReference type="EC" id="7.6.2.1"/>
    </reaction>
</comment>
<keyword evidence="11 16" id="KW-0472">Membrane</keyword>
<dbReference type="Proteomes" id="UP000436088">
    <property type="component" value="Unassembled WGS sequence"/>
</dbReference>
<feature type="binding site" evidence="14">
    <location>
        <position position="530"/>
    </location>
    <ligand>
        <name>ATP</name>
        <dbReference type="ChEBI" id="CHEBI:30616"/>
    </ligand>
</feature>
<feature type="binding site" evidence="14">
    <location>
        <position position="601"/>
    </location>
    <ligand>
        <name>ATP</name>
        <dbReference type="ChEBI" id="CHEBI:30616"/>
    </ligand>
</feature>
<keyword evidence="21" id="KW-1185">Reference proteome</keyword>
<dbReference type="AlphaFoldDB" id="A0A6A3CUB6"/>
<dbReference type="GO" id="GO:0005783">
    <property type="term" value="C:endoplasmic reticulum"/>
    <property type="evidence" value="ECO:0007669"/>
    <property type="project" value="UniProtKB-ARBA"/>
</dbReference>
<keyword evidence="7 14" id="KW-0067">ATP-binding</keyword>
<dbReference type="InterPro" id="IPR023214">
    <property type="entry name" value="HAD_sf"/>
</dbReference>
<reference evidence="20" key="1">
    <citation type="submission" date="2019-09" db="EMBL/GenBank/DDBJ databases">
        <title>Draft genome information of white flower Hibiscus syriacus.</title>
        <authorList>
            <person name="Kim Y.-M."/>
        </authorList>
    </citation>
    <scope>NUCLEOTIDE SEQUENCE [LARGE SCALE GENOMIC DNA]</scope>
    <source>
        <strain evidence="20">YM2019G1</strain>
    </source>
</reference>
<dbReference type="GO" id="GO:0000139">
    <property type="term" value="C:Golgi membrane"/>
    <property type="evidence" value="ECO:0007669"/>
    <property type="project" value="GOC"/>
</dbReference>
<sequence length="1219" mass="138572">MSGWDAVNSPKSQPGSSSSRKTPARTVTLGRVQPQAPALRTIFCNDCDANMAHRYRGNSISTTKYNIFTFLPKGLYEQFRRVANLYFLMVSILSTTPYSPVNPVTNMVPLSLVLMFSLIKEAFEDWQRLQNDKAINNIPVDVLQEQGWETLQWKKLHVGDIIRVKQDEFFPADILLLASTNSDGVCYIESANLDGETNLKIRKALEKTWDYLTPEKACEFKGEVQCEQPNNSLYTFTGNLVIDNQTLPLSPNQILLRGCSLKNTDFIVGAVIFTGHETKVMMNSMNVPSKRSTLERKLDKLILALFCTLFSLCLVGAMGSGIFIDRKYFYLGLLENVEDQFNPNRRFMVIILTMLTLLTLYSTIIPISLYVSIETIKFIQSSQFINKDLNMYHAETNTPASARTSNLNEELGQVEYIFSDKTGTLTRNLMEFFKCSIGGEIYGAGMTEIERDISERKGIKVQEVQMSAGSVREKGFNFDDVRLIRGAWRNEPNHDVCKEFFRCIAICHTVLPEGNESPEKIKYQAASPDEAALVLAAKKFGFFFYRRTPTMIYVRESHVETMGKTQDVSYEILNVLEFNSTRKRQSVVCRYPDGRLVLYCKGADTVIYERLGIGNDDLNKVTRDHLEQFGSAGLRTLCLAYRDLAPGFYEGWNEKFIKAKSSLRDREKRLDEVAELKEKDLILIGATAIEDKLQEGVPSCIQTLSRAGIKIWVLTGDKMETAINIAYACNLLNNEMIQFIISSETDAIREVEERGEQAETALFIKEEVRKQLKQCLDEAQQYFCSPSGPKLGLVIDGKCLMCALDPSLRVMLLTLSLNCASVVCCRVSPLQKAQVTSLVKRGARKITLSIGDGANDVSMIQAAHIGIGISGLEGMQAVMASDFSIAQFRFLEDLLLMHGRWAYIRLCKVVMYFFYKNLAFSLTQFWFTFNTGFCGQRFYDDWFQSLYNVIFTALPVVFVGVLDKDISPSLSKKYPELYKEGVRHMFFKWRVVALWAFFAVYQSLVFFYFISATCSTSLDPSGKMFGLWDVSTMAYTCIVVTVNLRLLMMCNSITRWHCISVGGSILAWFLFIFLYSGITTPLDRNDNMYWVIYILMGTSYFYVTLLLVPVAALLVDFLYLSVQRWFFPYDYQIVQEMHKDDIQSTDPSELLESKQQLTPDEARCREISQLPKEVSRHSGFAFDSPGYESFFASQFGKYVPPKAWDVARRGSMRSKATPK</sequence>
<evidence type="ECO:0000256" key="9">
    <source>
        <dbReference type="ARBA" id="ARBA00022967"/>
    </source>
</evidence>
<feature type="binding site" evidence="14">
    <location>
        <position position="832"/>
    </location>
    <ligand>
        <name>ATP</name>
        <dbReference type="ChEBI" id="CHEBI:30616"/>
    </ligand>
</feature>
<dbReference type="InterPro" id="IPR032630">
    <property type="entry name" value="P_typ_ATPase_c"/>
</dbReference>
<keyword evidence="3" id="KW-0813">Transport</keyword>
<feature type="transmembrane region" description="Helical" evidence="16">
    <location>
        <begin position="1059"/>
        <end position="1078"/>
    </location>
</feature>
<feature type="transmembrane region" description="Helical" evidence="16">
    <location>
        <begin position="909"/>
        <end position="927"/>
    </location>
</feature>
<dbReference type="GO" id="GO:0016887">
    <property type="term" value="F:ATP hydrolysis activity"/>
    <property type="evidence" value="ECO:0007669"/>
    <property type="project" value="InterPro"/>
</dbReference>
<feature type="binding site" evidence="14">
    <location>
        <position position="420"/>
    </location>
    <ligand>
        <name>ATP</name>
        <dbReference type="ChEBI" id="CHEBI:30616"/>
    </ligand>
</feature>
<feature type="binding site" evidence="14">
    <location>
        <position position="826"/>
    </location>
    <ligand>
        <name>ATP</name>
        <dbReference type="ChEBI" id="CHEBI:30616"/>
    </ligand>
</feature>
<feature type="domain" description="P-type ATPase C-terminal" evidence="19">
    <location>
        <begin position="878"/>
        <end position="1128"/>
    </location>
</feature>
<dbReference type="SFLD" id="SFLDG00002">
    <property type="entry name" value="C1.7:_P-type_atpase_like"/>
    <property type="match status" value="1"/>
</dbReference>
<feature type="binding site" evidence="14">
    <location>
        <position position="578"/>
    </location>
    <ligand>
        <name>ATP</name>
        <dbReference type="ChEBI" id="CHEBI:30616"/>
    </ligand>
</feature>
<feature type="transmembrane region" description="Helical" evidence="16">
    <location>
        <begin position="1030"/>
        <end position="1047"/>
    </location>
</feature>
<dbReference type="SUPFAM" id="SSF81665">
    <property type="entry name" value="Calcium ATPase, transmembrane domain M"/>
    <property type="match status" value="1"/>
</dbReference>
<feature type="binding site" evidence="15">
    <location>
        <position position="420"/>
    </location>
    <ligand>
        <name>Mg(2+)</name>
        <dbReference type="ChEBI" id="CHEBI:18420"/>
    </ligand>
</feature>
<evidence type="ECO:0000256" key="14">
    <source>
        <dbReference type="PIRSR" id="PIRSR606539-2"/>
    </source>
</evidence>
<feature type="transmembrane region" description="Helical" evidence="16">
    <location>
        <begin position="947"/>
        <end position="966"/>
    </location>
</feature>
<keyword evidence="9 16" id="KW-1278">Translocase</keyword>
<feature type="binding site" evidence="14">
    <location>
        <position position="717"/>
    </location>
    <ligand>
        <name>ATP</name>
        <dbReference type="ChEBI" id="CHEBI:30616"/>
    </ligand>
</feature>
<feature type="transmembrane region" description="Helical" evidence="16">
    <location>
        <begin position="347"/>
        <end position="371"/>
    </location>
</feature>
<feature type="transmembrane region" description="Helical" evidence="16">
    <location>
        <begin position="301"/>
        <end position="324"/>
    </location>
</feature>
<evidence type="ECO:0000256" key="13">
    <source>
        <dbReference type="PIRSR" id="PIRSR606539-1"/>
    </source>
</evidence>
<dbReference type="GO" id="GO:0005802">
    <property type="term" value="C:trans-Golgi network"/>
    <property type="evidence" value="ECO:0007669"/>
    <property type="project" value="TreeGrafter"/>
</dbReference>
<feature type="binding site" evidence="15">
    <location>
        <position position="852"/>
    </location>
    <ligand>
        <name>Mg(2+)</name>
        <dbReference type="ChEBI" id="CHEBI:18420"/>
    </ligand>
</feature>
<evidence type="ECO:0000256" key="6">
    <source>
        <dbReference type="ARBA" id="ARBA00022741"/>
    </source>
</evidence>
<name>A0A6A3CUB6_HIBSY</name>
<dbReference type="PANTHER" id="PTHR24092">
    <property type="entry name" value="PROBABLE PHOSPHOLIPID-TRANSPORTING ATPASE"/>
    <property type="match status" value="1"/>
</dbReference>
<organism evidence="20 21">
    <name type="scientific">Hibiscus syriacus</name>
    <name type="common">Rose of Sharon</name>
    <dbReference type="NCBI Taxonomy" id="106335"/>
    <lineage>
        <taxon>Eukaryota</taxon>
        <taxon>Viridiplantae</taxon>
        <taxon>Streptophyta</taxon>
        <taxon>Embryophyta</taxon>
        <taxon>Tracheophyta</taxon>
        <taxon>Spermatophyta</taxon>
        <taxon>Magnoliopsida</taxon>
        <taxon>eudicotyledons</taxon>
        <taxon>Gunneridae</taxon>
        <taxon>Pentapetalae</taxon>
        <taxon>rosids</taxon>
        <taxon>malvids</taxon>
        <taxon>Malvales</taxon>
        <taxon>Malvaceae</taxon>
        <taxon>Malvoideae</taxon>
        <taxon>Hibiscus</taxon>
    </lineage>
</organism>
<evidence type="ECO:0000256" key="3">
    <source>
        <dbReference type="ARBA" id="ARBA00022448"/>
    </source>
</evidence>
<comment type="cofactor">
    <cofactor evidence="15">
        <name>Mg(2+)</name>
        <dbReference type="ChEBI" id="CHEBI:18420"/>
    </cofactor>
</comment>
<dbReference type="Pfam" id="PF16209">
    <property type="entry name" value="PhoLip_ATPase_N"/>
    <property type="match status" value="1"/>
</dbReference>
<evidence type="ECO:0000256" key="12">
    <source>
        <dbReference type="ARBA" id="ARBA00034036"/>
    </source>
</evidence>
<feature type="binding site" evidence="15">
    <location>
        <position position="422"/>
    </location>
    <ligand>
        <name>Mg(2+)</name>
        <dbReference type="ChEBI" id="CHEBI:18420"/>
    </ligand>
</feature>
<keyword evidence="10 16" id="KW-1133">Transmembrane helix</keyword>
<dbReference type="GO" id="GO:0005524">
    <property type="term" value="F:ATP binding"/>
    <property type="evidence" value="ECO:0007669"/>
    <property type="project" value="UniProtKB-UniRule"/>
</dbReference>
<dbReference type="GO" id="GO:0048194">
    <property type="term" value="P:Golgi vesicle budding"/>
    <property type="evidence" value="ECO:0007669"/>
    <property type="project" value="TreeGrafter"/>
</dbReference>
<feature type="region of interest" description="Disordered" evidence="17">
    <location>
        <begin position="1"/>
        <end position="30"/>
    </location>
</feature>
<dbReference type="InterPro" id="IPR006539">
    <property type="entry name" value="P-type_ATPase_IV"/>
</dbReference>
<keyword evidence="8 15" id="KW-0460">Magnesium</keyword>
<dbReference type="PANTHER" id="PTHR24092:SF180">
    <property type="entry name" value="PHOSPHOLIPID-TRANSPORTING ATPASE DNF1-RELATED"/>
    <property type="match status" value="1"/>
</dbReference>
<evidence type="ECO:0000256" key="1">
    <source>
        <dbReference type="ARBA" id="ARBA00004127"/>
    </source>
</evidence>
<dbReference type="GO" id="GO:0000287">
    <property type="term" value="F:magnesium ion binding"/>
    <property type="evidence" value="ECO:0007669"/>
    <property type="project" value="UniProtKB-UniRule"/>
</dbReference>
<protein>
    <recommendedName>
        <fullName evidence="16">Phospholipid-transporting ATPase</fullName>
        <ecNumber evidence="16">7.6.2.1</ecNumber>
    </recommendedName>
</protein>
<evidence type="ECO:0000256" key="16">
    <source>
        <dbReference type="RuleBase" id="RU362033"/>
    </source>
</evidence>
<evidence type="ECO:0000259" key="19">
    <source>
        <dbReference type="Pfam" id="PF16212"/>
    </source>
</evidence>
<feature type="binding site" evidence="14">
    <location>
        <position position="635"/>
    </location>
    <ligand>
        <name>ATP</name>
        <dbReference type="ChEBI" id="CHEBI:30616"/>
    </ligand>
</feature>
<dbReference type="InterPro" id="IPR023298">
    <property type="entry name" value="ATPase_P-typ_TM_dom_sf"/>
</dbReference>
<accession>A0A6A3CUB6</accession>
<feature type="active site" description="4-aspartylphosphate intermediate" evidence="13">
    <location>
        <position position="420"/>
    </location>
</feature>
<dbReference type="InterPro" id="IPR044492">
    <property type="entry name" value="P_typ_ATPase_HD_dom"/>
</dbReference>
<feature type="transmembrane region" description="Helical" evidence="16">
    <location>
        <begin position="987"/>
        <end position="1010"/>
    </location>
</feature>
<dbReference type="Gene3D" id="2.70.150.10">
    <property type="entry name" value="Calcium-transporting ATPase, cytoplasmic transduction domain A"/>
    <property type="match status" value="1"/>
</dbReference>
<keyword evidence="4 16" id="KW-0812">Transmembrane</keyword>
<proteinExistence type="inferred from homology"/>
<dbReference type="CDD" id="cd02073">
    <property type="entry name" value="P-type_ATPase_APLT_Dnf-like"/>
    <property type="match status" value="1"/>
</dbReference>
<evidence type="ECO:0000256" key="7">
    <source>
        <dbReference type="ARBA" id="ARBA00022840"/>
    </source>
</evidence>
<dbReference type="EC" id="7.6.2.1" evidence="16"/>
<dbReference type="EMBL" id="VEPZ02000167">
    <property type="protein sequence ID" value="KAE8732107.1"/>
    <property type="molecule type" value="Genomic_DNA"/>
</dbReference>
<dbReference type="Gene3D" id="3.40.50.1000">
    <property type="entry name" value="HAD superfamily/HAD-like"/>
    <property type="match status" value="1"/>
</dbReference>
<feature type="domain" description="P-type ATPase N-terminal" evidence="18">
    <location>
        <begin position="42"/>
        <end position="106"/>
    </location>
</feature>
<dbReference type="PRINTS" id="PR00119">
    <property type="entry name" value="CATATPASE"/>
</dbReference>
<feature type="binding site" evidence="14">
    <location>
        <position position="421"/>
    </location>
    <ligand>
        <name>ATP</name>
        <dbReference type="ChEBI" id="CHEBI:30616"/>
    </ligand>
</feature>
<evidence type="ECO:0000256" key="4">
    <source>
        <dbReference type="ARBA" id="ARBA00022692"/>
    </source>
</evidence>
<evidence type="ECO:0000313" key="21">
    <source>
        <dbReference type="Proteomes" id="UP000436088"/>
    </source>
</evidence>
<dbReference type="SUPFAM" id="SSF81653">
    <property type="entry name" value="Calcium ATPase, transduction domain A"/>
    <property type="match status" value="1"/>
</dbReference>
<dbReference type="GO" id="GO:0045332">
    <property type="term" value="P:phospholipid translocation"/>
    <property type="evidence" value="ECO:0007669"/>
    <property type="project" value="TreeGrafter"/>
</dbReference>
<dbReference type="GO" id="GO:0140327">
    <property type="term" value="F:flippase activity"/>
    <property type="evidence" value="ECO:0007669"/>
    <property type="project" value="UniProtKB-ARBA"/>
</dbReference>
<evidence type="ECO:0000256" key="2">
    <source>
        <dbReference type="ARBA" id="ARBA00008109"/>
    </source>
</evidence>
<feature type="binding site" evidence="14">
    <location>
        <position position="716"/>
    </location>
    <ligand>
        <name>ATP</name>
        <dbReference type="ChEBI" id="CHEBI:30616"/>
    </ligand>
</feature>
<dbReference type="PROSITE" id="PS00154">
    <property type="entry name" value="ATPASE_E1_E2"/>
    <property type="match status" value="1"/>
</dbReference>
<dbReference type="Gene3D" id="3.40.1110.10">
    <property type="entry name" value="Calcium-transporting ATPase, cytoplasmic domain N"/>
    <property type="match status" value="1"/>
</dbReference>
<feature type="binding site" evidence="14">
    <location>
        <position position="422"/>
    </location>
    <ligand>
        <name>ATP</name>
        <dbReference type="ChEBI" id="CHEBI:30616"/>
    </ligand>
</feature>
<dbReference type="InterPro" id="IPR023299">
    <property type="entry name" value="ATPase_P-typ_cyto_dom_N"/>
</dbReference>
<evidence type="ECO:0000256" key="10">
    <source>
        <dbReference type="ARBA" id="ARBA00022989"/>
    </source>
</evidence>
<dbReference type="InterPro" id="IPR018303">
    <property type="entry name" value="ATPase_P-typ_P_site"/>
</dbReference>
<dbReference type="InterPro" id="IPR036412">
    <property type="entry name" value="HAD-like_sf"/>
</dbReference>
<evidence type="ECO:0000313" key="20">
    <source>
        <dbReference type="EMBL" id="KAE8732107.1"/>
    </source>
</evidence>
<dbReference type="SFLD" id="SFLDF00027">
    <property type="entry name" value="p-type_atpase"/>
    <property type="match status" value="1"/>
</dbReference>
<dbReference type="Pfam" id="PF13246">
    <property type="entry name" value="Cation_ATPase"/>
    <property type="match status" value="1"/>
</dbReference>
<dbReference type="Pfam" id="PF16212">
    <property type="entry name" value="PhoLip_ATPase_C"/>
    <property type="match status" value="1"/>
</dbReference>
<evidence type="ECO:0000256" key="17">
    <source>
        <dbReference type="SAM" id="MobiDB-lite"/>
    </source>
</evidence>
<dbReference type="NCBIfam" id="TIGR01494">
    <property type="entry name" value="ATPase_P-type"/>
    <property type="match status" value="1"/>
</dbReference>
<evidence type="ECO:0000256" key="15">
    <source>
        <dbReference type="PIRSR" id="PIRSR606539-3"/>
    </source>
</evidence>
<dbReference type="GO" id="GO:0005886">
    <property type="term" value="C:plasma membrane"/>
    <property type="evidence" value="ECO:0007669"/>
    <property type="project" value="TreeGrafter"/>
</dbReference>
<dbReference type="SFLD" id="SFLDS00003">
    <property type="entry name" value="Haloacid_Dehalogenase"/>
    <property type="match status" value="1"/>
</dbReference>
<keyword evidence="6 14" id="KW-0547">Nucleotide-binding</keyword>
<keyword evidence="5 15" id="KW-0479">Metal-binding</keyword>
<dbReference type="OrthoDB" id="377733at2759"/>